<dbReference type="Proteomes" id="UP000545606">
    <property type="component" value="Unassembled WGS sequence"/>
</dbReference>
<sequence length="500" mass="55612">MNEQLALNKINQAMQQLQQGKPAVARDGLLRVLKAYPDSPEVNFLLGLALVRLSQGKAALAHFNRAIALQPNLAEAYVNRGILLKNQQQLSQALRDFDRAIALRPTMAEAYSNRGNVQLLLDQRTAAHESFVTALRLDPHNSDAMVNLAALLAENGEYVAAQALLDKVLARFPDDVLARYDLSWLLLLQGDYARGWQYYEARKLDPQLCQRSGLQRFAQSEWQGESLHGKTLLLHQEQGLGDTIQMLRYLPLLQQCGARLIMLLNPPLQALVAQMVSAVQVFTRRDQLPAFDLHCPMMSLPLRFATTLDNIPAANAYLTVTTGQQQVWAERLGTRQRQRIGLVWSGLAQHLNDRQRSLQLEQLSRLLQLDAEFHSLQREYREDTALVAAAGIIDHAAELNTLEDTAGLITQMDLVISVDTSVAHLAGALGKACWVLLPFNPDFRWGLGRSDSPWYASMQLFRQQAAGEWLPVLDEVARQAARQLGVADGGAGSVVAGQHF</sequence>
<name>A0A838YGK0_9NEIS</name>
<evidence type="ECO:0000313" key="5">
    <source>
        <dbReference type="Proteomes" id="UP000545606"/>
    </source>
</evidence>
<evidence type="ECO:0000256" key="2">
    <source>
        <dbReference type="ARBA" id="ARBA00022803"/>
    </source>
</evidence>
<proteinExistence type="predicted"/>
<dbReference type="Gene3D" id="1.25.40.10">
    <property type="entry name" value="Tetratricopeptide repeat domain"/>
    <property type="match status" value="1"/>
</dbReference>
<dbReference type="SMART" id="SM00028">
    <property type="entry name" value="TPR"/>
    <property type="match status" value="4"/>
</dbReference>
<dbReference type="PANTHER" id="PTHR44858:SF1">
    <property type="entry name" value="UDP-N-ACETYLGLUCOSAMINE--PEPTIDE N-ACETYLGLUCOSAMINYLTRANSFERASE SPINDLY-RELATED"/>
    <property type="match status" value="1"/>
</dbReference>
<dbReference type="Pfam" id="PF00515">
    <property type="entry name" value="TPR_1"/>
    <property type="match status" value="1"/>
</dbReference>
<keyword evidence="5" id="KW-1185">Reference proteome</keyword>
<comment type="caution">
    <text evidence="4">The sequence shown here is derived from an EMBL/GenBank/DDBJ whole genome shotgun (WGS) entry which is preliminary data.</text>
</comment>
<dbReference type="PROSITE" id="PS50293">
    <property type="entry name" value="TPR_REGION"/>
    <property type="match status" value="1"/>
</dbReference>
<feature type="repeat" description="TPR" evidence="3">
    <location>
        <begin position="74"/>
        <end position="107"/>
    </location>
</feature>
<reference evidence="4 5" key="1">
    <citation type="submission" date="2020-07" db="EMBL/GenBank/DDBJ databases">
        <title>Draft genome sequence of violacein-producing bacteria and related species.</title>
        <authorList>
            <person name="Wilson H.S."/>
            <person name="De Leon M.E."/>
        </authorList>
    </citation>
    <scope>NUCLEOTIDE SEQUENCE [LARGE SCALE GENOMIC DNA]</scope>
    <source>
        <strain evidence="4 5">HSC-21Su07</strain>
    </source>
</reference>
<evidence type="ECO:0000256" key="3">
    <source>
        <dbReference type="PROSITE-ProRule" id="PRU00339"/>
    </source>
</evidence>
<dbReference type="SUPFAM" id="SSF48452">
    <property type="entry name" value="TPR-like"/>
    <property type="match status" value="1"/>
</dbReference>
<gene>
    <name evidence="4" type="ORF">H2Z84_17535</name>
</gene>
<dbReference type="Pfam" id="PF13432">
    <property type="entry name" value="TPR_16"/>
    <property type="match status" value="1"/>
</dbReference>
<dbReference type="AlphaFoldDB" id="A0A838YGK0"/>
<feature type="repeat" description="TPR" evidence="3">
    <location>
        <begin position="108"/>
        <end position="141"/>
    </location>
</feature>
<dbReference type="InterPro" id="IPR050498">
    <property type="entry name" value="Ycf3"/>
</dbReference>
<keyword evidence="2 3" id="KW-0802">TPR repeat</keyword>
<accession>A0A838YGK0</accession>
<protein>
    <submittedName>
        <fullName evidence="4">Tetratricopeptide repeat protein</fullName>
    </submittedName>
</protein>
<dbReference type="Gene3D" id="3.40.50.2000">
    <property type="entry name" value="Glycogen Phosphorylase B"/>
    <property type="match status" value="1"/>
</dbReference>
<dbReference type="PANTHER" id="PTHR44858">
    <property type="entry name" value="TETRATRICOPEPTIDE REPEAT PROTEIN 6"/>
    <property type="match status" value="1"/>
</dbReference>
<dbReference type="PROSITE" id="PS50005">
    <property type="entry name" value="TPR"/>
    <property type="match status" value="3"/>
</dbReference>
<dbReference type="SUPFAM" id="SSF53756">
    <property type="entry name" value="UDP-Glycosyltransferase/glycogen phosphorylase"/>
    <property type="match status" value="1"/>
</dbReference>
<organism evidence="4 5">
    <name type="scientific">Aquitalea aquatica</name>
    <dbReference type="NCBI Taxonomy" id="3044273"/>
    <lineage>
        <taxon>Bacteria</taxon>
        <taxon>Pseudomonadati</taxon>
        <taxon>Pseudomonadota</taxon>
        <taxon>Betaproteobacteria</taxon>
        <taxon>Neisseriales</taxon>
        <taxon>Chromobacteriaceae</taxon>
        <taxon>Aquitalea</taxon>
    </lineage>
</organism>
<dbReference type="EMBL" id="JACERN010000041">
    <property type="protein sequence ID" value="MBA4710175.1"/>
    <property type="molecule type" value="Genomic_DNA"/>
</dbReference>
<dbReference type="InterPro" id="IPR011990">
    <property type="entry name" value="TPR-like_helical_dom_sf"/>
</dbReference>
<dbReference type="InterPro" id="IPR019734">
    <property type="entry name" value="TPR_rpt"/>
</dbReference>
<dbReference type="RefSeq" id="WP_181837090.1">
    <property type="nucleotide sequence ID" value="NZ_JACERN010000041.1"/>
</dbReference>
<evidence type="ECO:0000313" key="4">
    <source>
        <dbReference type="EMBL" id="MBA4710175.1"/>
    </source>
</evidence>
<keyword evidence="1" id="KW-0677">Repeat</keyword>
<evidence type="ECO:0000256" key="1">
    <source>
        <dbReference type="ARBA" id="ARBA00022737"/>
    </source>
</evidence>
<feature type="repeat" description="TPR" evidence="3">
    <location>
        <begin position="40"/>
        <end position="73"/>
    </location>
</feature>
<dbReference type="Pfam" id="PF14559">
    <property type="entry name" value="TPR_19"/>
    <property type="match status" value="1"/>
</dbReference>